<comment type="caution">
    <text evidence="2">The sequence shown here is derived from an EMBL/GenBank/DDBJ whole genome shotgun (WGS) entry which is preliminary data.</text>
</comment>
<keyword evidence="3" id="KW-1185">Reference proteome</keyword>
<keyword evidence="2" id="KW-0560">Oxidoreductase</keyword>
<organism evidence="2 3">
    <name type="scientific">Prescottella agglutinans</name>
    <dbReference type="NCBI Taxonomy" id="1644129"/>
    <lineage>
        <taxon>Bacteria</taxon>
        <taxon>Bacillati</taxon>
        <taxon>Actinomycetota</taxon>
        <taxon>Actinomycetes</taxon>
        <taxon>Mycobacteriales</taxon>
        <taxon>Nocardiaceae</taxon>
        <taxon>Prescottella</taxon>
    </lineage>
</organism>
<evidence type="ECO:0000313" key="3">
    <source>
        <dbReference type="Proteomes" id="UP001160334"/>
    </source>
</evidence>
<dbReference type="SUPFAM" id="SSF53213">
    <property type="entry name" value="LigB-like"/>
    <property type="match status" value="1"/>
</dbReference>
<dbReference type="Pfam" id="PF02900">
    <property type="entry name" value="LigB"/>
    <property type="match status" value="1"/>
</dbReference>
<dbReference type="EMBL" id="JARXVC010000004">
    <property type="protein sequence ID" value="MDH6280779.1"/>
    <property type="molecule type" value="Genomic_DNA"/>
</dbReference>
<dbReference type="Proteomes" id="UP001160334">
    <property type="component" value="Unassembled WGS sequence"/>
</dbReference>
<evidence type="ECO:0000313" key="2">
    <source>
        <dbReference type="EMBL" id="MDH6280779.1"/>
    </source>
</evidence>
<feature type="domain" description="Extradiol ring-cleavage dioxygenase class III enzyme subunit B" evidence="1">
    <location>
        <begin position="12"/>
        <end position="246"/>
    </location>
</feature>
<name>A0ABT6MBJ5_9NOCA</name>
<protein>
    <submittedName>
        <fullName evidence="2">2,3-dihydroxyphenylpropionate 1,2-dioxygenase</fullName>
        <ecNumber evidence="2">1.13.11.16</ecNumber>
    </submittedName>
</protein>
<dbReference type="GO" id="GO:0047070">
    <property type="term" value="F:3-carboxyethylcatechol 2,3-dioxygenase activity"/>
    <property type="evidence" value="ECO:0007669"/>
    <property type="project" value="UniProtKB-EC"/>
</dbReference>
<dbReference type="EC" id="1.13.11.16" evidence="2"/>
<sequence length="277" mass="30438">MGEIVAAMAGVHAPQLLQKFAGEEEDKLEASREGLRALGRLLDETRPDVLLVVGTDHLETFSLDLVPTFTLVTGEEATGEFGGDPFTIPVHQPLSRALLDGLLTRGFDMAYTHKAMLGHAFATPFKFVRGERDIPVIPLMVNVYLPPLPSPRRCEALGRAIGEIIAERPERVAILASGGMSHYPGTPKYPAPEFDVDRWILDRIEADDLDPILDLTPEQLDEIGEGELLCWFVLWGAMGAGRKAKVISYQDVWHHGQGVVVWEDPDNQSSIQPVVTA</sequence>
<accession>A0ABT6MBJ5</accession>
<dbReference type="RefSeq" id="WP_280760121.1">
    <property type="nucleotide sequence ID" value="NZ_JARXVC010000004.1"/>
</dbReference>
<dbReference type="Gene3D" id="3.40.830.10">
    <property type="entry name" value="LigB-like"/>
    <property type="match status" value="1"/>
</dbReference>
<evidence type="ECO:0000259" key="1">
    <source>
        <dbReference type="Pfam" id="PF02900"/>
    </source>
</evidence>
<dbReference type="InterPro" id="IPR004183">
    <property type="entry name" value="Xdiol_dOase_suB"/>
</dbReference>
<gene>
    <name evidence="2" type="ORF">M2280_001992</name>
</gene>
<proteinExistence type="predicted"/>
<reference evidence="2 3" key="1">
    <citation type="submission" date="2023-04" db="EMBL/GenBank/DDBJ databases">
        <title>Forest soil microbial communities from Buena Vista Peninsula, Colon Province, Panama.</title>
        <authorList>
            <person name="Bouskill N."/>
        </authorList>
    </citation>
    <scope>NUCLEOTIDE SEQUENCE [LARGE SCALE GENOMIC DNA]</scope>
    <source>
        <strain evidence="2 3">CFH S0262</strain>
    </source>
</reference>